<feature type="domain" description="TRPM SLOG" evidence="8">
    <location>
        <begin position="48"/>
        <end position="295"/>
    </location>
</feature>
<dbReference type="GO" id="GO:0098655">
    <property type="term" value="P:monoatomic cation transmembrane transport"/>
    <property type="evidence" value="ECO:0007669"/>
    <property type="project" value="UniProtKB-ARBA"/>
</dbReference>
<evidence type="ECO:0000256" key="4">
    <source>
        <dbReference type="ARBA" id="ARBA00022989"/>
    </source>
</evidence>
<keyword evidence="5" id="KW-0406">Ion transport</keyword>
<organism evidence="10 11">
    <name type="scientific">Branchiostoma floridae</name>
    <name type="common">Florida lancelet</name>
    <name type="synonym">Amphioxus</name>
    <dbReference type="NCBI Taxonomy" id="7739"/>
    <lineage>
        <taxon>Eukaryota</taxon>
        <taxon>Metazoa</taxon>
        <taxon>Chordata</taxon>
        <taxon>Cephalochordata</taxon>
        <taxon>Leptocardii</taxon>
        <taxon>Amphioxiformes</taxon>
        <taxon>Branchiostomatidae</taxon>
        <taxon>Branchiostoma</taxon>
    </lineage>
</organism>
<dbReference type="PANTHER" id="PTHR13800:SF12">
    <property type="entry name" value="TRANSIENT RECEPTOR POTENTIAL CATION CHANNEL SUBFAMILY M MEMBER-LIKE 2"/>
    <property type="match status" value="1"/>
</dbReference>
<evidence type="ECO:0000259" key="8">
    <source>
        <dbReference type="Pfam" id="PF18139"/>
    </source>
</evidence>
<feature type="domain" description="TRPM-like" evidence="9">
    <location>
        <begin position="377"/>
        <end position="434"/>
    </location>
</feature>
<dbReference type="Pfam" id="PF18139">
    <property type="entry name" value="LSDAT_euk"/>
    <property type="match status" value="1"/>
</dbReference>
<dbReference type="InterPro" id="IPR050927">
    <property type="entry name" value="TRPM"/>
</dbReference>
<dbReference type="Pfam" id="PF25508">
    <property type="entry name" value="TRPM2"/>
    <property type="match status" value="1"/>
</dbReference>
<evidence type="ECO:0000256" key="5">
    <source>
        <dbReference type="ARBA" id="ARBA00023065"/>
    </source>
</evidence>
<dbReference type="InterPro" id="IPR057366">
    <property type="entry name" value="TRPM-like"/>
</dbReference>
<keyword evidence="7" id="KW-0407">Ion channel</keyword>
<accession>A0A9J7MBX3</accession>
<reference evidence="10" key="1">
    <citation type="journal article" date="2020" name="Nat. Ecol. Evol.">
        <title>Deeply conserved synteny resolves early events in vertebrate evolution.</title>
        <authorList>
            <person name="Simakov O."/>
            <person name="Marletaz F."/>
            <person name="Yue J.X."/>
            <person name="O'Connell B."/>
            <person name="Jenkins J."/>
            <person name="Brandt A."/>
            <person name="Calef R."/>
            <person name="Tung C.H."/>
            <person name="Huang T.K."/>
            <person name="Schmutz J."/>
            <person name="Satoh N."/>
            <person name="Yu J.K."/>
            <person name="Putnam N.H."/>
            <person name="Green R.E."/>
            <person name="Rokhsar D.S."/>
        </authorList>
    </citation>
    <scope>NUCLEOTIDE SEQUENCE [LARGE SCALE GENOMIC DNA]</scope>
    <source>
        <strain evidence="10">S238N-H82</strain>
    </source>
</reference>
<dbReference type="OMA" id="NICELHQ"/>
<evidence type="ECO:0000256" key="3">
    <source>
        <dbReference type="ARBA" id="ARBA00022692"/>
    </source>
</evidence>
<evidence type="ECO:0000313" key="10">
    <source>
        <dbReference type="Proteomes" id="UP000001554"/>
    </source>
</evidence>
<dbReference type="AlphaFoldDB" id="A0A9J7MBX3"/>
<proteinExistence type="predicted"/>
<keyword evidence="10" id="KW-1185">Reference proteome</keyword>
<evidence type="ECO:0000256" key="2">
    <source>
        <dbReference type="ARBA" id="ARBA00022448"/>
    </source>
</evidence>
<keyword evidence="2" id="KW-0813">Transport</keyword>
<evidence type="ECO:0000256" key="1">
    <source>
        <dbReference type="ARBA" id="ARBA00004141"/>
    </source>
</evidence>
<reference evidence="11" key="2">
    <citation type="submission" date="2025-08" db="UniProtKB">
        <authorList>
            <consortium name="RefSeq"/>
        </authorList>
    </citation>
    <scope>IDENTIFICATION</scope>
    <source>
        <strain evidence="11">S238N-H82</strain>
        <tissue evidence="11">Testes</tissue>
    </source>
</reference>
<protein>
    <submittedName>
        <fullName evidence="11">Transient receptor potential cation channel subfamily M member-like 2</fullName>
    </submittedName>
</protein>
<keyword evidence="6" id="KW-0472">Membrane</keyword>
<dbReference type="KEGG" id="bfo:118430866"/>
<evidence type="ECO:0000313" key="11">
    <source>
        <dbReference type="RefSeq" id="XP_035697794.1"/>
    </source>
</evidence>
<dbReference type="Proteomes" id="UP000001554">
    <property type="component" value="Chromosome 14"/>
</dbReference>
<evidence type="ECO:0000256" key="6">
    <source>
        <dbReference type="ARBA" id="ARBA00023136"/>
    </source>
</evidence>
<evidence type="ECO:0000259" key="9">
    <source>
        <dbReference type="Pfam" id="PF25508"/>
    </source>
</evidence>
<dbReference type="OrthoDB" id="10050890at2759"/>
<evidence type="ECO:0000256" key="7">
    <source>
        <dbReference type="ARBA" id="ARBA00023303"/>
    </source>
</evidence>
<keyword evidence="3" id="KW-0812">Transmembrane</keyword>
<dbReference type="InterPro" id="IPR041491">
    <property type="entry name" value="TRPM_SLOG"/>
</dbReference>
<dbReference type="RefSeq" id="XP_035697794.1">
    <property type="nucleotide sequence ID" value="XM_035841901.1"/>
</dbReference>
<keyword evidence="4" id="KW-1133">Transmembrane helix</keyword>
<comment type="subcellular location">
    <subcellularLocation>
        <location evidence="1">Membrane</location>
        <topology evidence="1">Multi-pass membrane protein</topology>
    </subcellularLocation>
</comment>
<sequence length="463" mass="51987">MNIVPINRPPSQEKLCNFVRDNEWKGLIDGSFGKIKFHDFGGYSELSPYIRVRPDVTPEVLWELMTTYWDLKPPNLIISVTGGAKKFFFEKNLENIFKIGLVKASQNTGTWIITGGMNEGVMKYAGETINILRGNQQKMCGIGIGIATWGAVDNRFSLVGKPGSGKFPAKYHAKALQHGRNMATLDPNHTHFILVDDETTRKSSGADIKVRRRLEEHILNHIVRKGEKDMETRVVLLVVEGGPKTLQNTKEAILKNIPAVIVGGSGRAADLIAYGFERKNGNKPLTMAEVGSQLMLTFGLKEESDGTYPRKAHKMLKQLNDIIQHPTLVTIFKLKNANTMDIDSALLRALVRAKTSKLESQLQLAMAFNRSDIAREEIFTAENRTKWERIDMVSVMEQALKLDKAEFVELSLDCGVKLHKFLTKRRLRDLYVNAELVQELLGIDSRDPSLVSKVICDKLLVSK</sequence>
<gene>
    <name evidence="11" type="primary">LOC118430866</name>
</gene>
<dbReference type="GeneID" id="118430866"/>
<name>A0A9J7MBX3_BRAFL</name>
<dbReference type="GO" id="GO:0016020">
    <property type="term" value="C:membrane"/>
    <property type="evidence" value="ECO:0007669"/>
    <property type="project" value="UniProtKB-SubCell"/>
</dbReference>
<dbReference type="PANTHER" id="PTHR13800">
    <property type="entry name" value="TRANSIENT RECEPTOR POTENTIAL CATION CHANNEL, SUBFAMILY M, MEMBER 6"/>
    <property type="match status" value="1"/>
</dbReference>